<gene>
    <name evidence="2" type="ORF">SAMN05421508_105340</name>
</gene>
<evidence type="ECO:0000313" key="2">
    <source>
        <dbReference type="EMBL" id="SOD96465.1"/>
    </source>
</evidence>
<dbReference type="AlphaFoldDB" id="A0A286GLP7"/>
<evidence type="ECO:0000256" key="1">
    <source>
        <dbReference type="SAM" id="MobiDB-lite"/>
    </source>
</evidence>
<accession>A0A286GLP7</accession>
<protein>
    <submittedName>
        <fullName evidence="2">Uncharacterized protein</fullName>
    </submittedName>
</protein>
<name>A0A286GLP7_9PROT</name>
<dbReference type="Proteomes" id="UP000219621">
    <property type="component" value="Unassembled WGS sequence"/>
</dbReference>
<proteinExistence type="predicted"/>
<dbReference type="EMBL" id="OCNJ01000005">
    <property type="protein sequence ID" value="SOD96465.1"/>
    <property type="molecule type" value="Genomic_DNA"/>
</dbReference>
<reference evidence="3" key="1">
    <citation type="submission" date="2017-09" db="EMBL/GenBank/DDBJ databases">
        <authorList>
            <person name="Varghese N."/>
            <person name="Submissions S."/>
        </authorList>
    </citation>
    <scope>NUCLEOTIDE SEQUENCE [LARGE SCALE GENOMIC DNA]</scope>
    <source>
        <strain evidence="3">USBA 140</strain>
    </source>
</reference>
<sequence>MFPSPRPVAVTCPACRTAQDVAPGVPTDCLGCAAEIDMMPGRYMRVRPVAAAVTAAVAQAGSGTLSGRTADPTGQRSSSEQRSTAGSSTRRR</sequence>
<organism evidence="2 3">
    <name type="scientific">Caenispirillum bisanense</name>
    <dbReference type="NCBI Taxonomy" id="414052"/>
    <lineage>
        <taxon>Bacteria</taxon>
        <taxon>Pseudomonadati</taxon>
        <taxon>Pseudomonadota</taxon>
        <taxon>Alphaproteobacteria</taxon>
        <taxon>Rhodospirillales</taxon>
        <taxon>Novispirillaceae</taxon>
        <taxon>Caenispirillum</taxon>
    </lineage>
</organism>
<evidence type="ECO:0000313" key="3">
    <source>
        <dbReference type="Proteomes" id="UP000219621"/>
    </source>
</evidence>
<keyword evidence="3" id="KW-1185">Reference proteome</keyword>
<feature type="region of interest" description="Disordered" evidence="1">
    <location>
        <begin position="60"/>
        <end position="92"/>
    </location>
</feature>
<feature type="compositionally biased region" description="Polar residues" evidence="1">
    <location>
        <begin position="61"/>
        <end position="92"/>
    </location>
</feature>